<evidence type="ECO:0000313" key="1">
    <source>
        <dbReference type="EMBL" id="TCN86315.1"/>
    </source>
</evidence>
<sequence>MAVGMKGLLRASVLLFYPITLCWCLPVFAVPVSIPPLMTAAEMLMQLNQRLVHSKNAPATLNHWCNQQLNNAEDLQIVVDTNRQLPPPANVYQLLKITPDTQLSYLKQRFLCGGKVVAVFDHWFRADMLTPAMQQALAKKTLALGSIARDAGFFRRSLSNNPLWPDEGALPVFVMEHLAVIYRSDNTPFSLVQEHYTRQLLPRAQQLDPY</sequence>
<reference evidence="1 2" key="1">
    <citation type="submission" date="2019-03" db="EMBL/GenBank/DDBJ databases">
        <title>Freshwater and sediment microbial communities from various areas in North America, analyzing microbe dynamics in response to fracking.</title>
        <authorList>
            <person name="Lamendella R."/>
        </authorList>
    </citation>
    <scope>NUCLEOTIDE SEQUENCE [LARGE SCALE GENOMIC DNA]</scope>
    <source>
        <strain evidence="1 2">74A</strain>
    </source>
</reference>
<dbReference type="EMBL" id="SLWF01000007">
    <property type="protein sequence ID" value="TCN86315.1"/>
    <property type="molecule type" value="Genomic_DNA"/>
</dbReference>
<dbReference type="Proteomes" id="UP000294832">
    <property type="component" value="Unassembled WGS sequence"/>
</dbReference>
<name>A0A4R2FC74_9GAMM</name>
<gene>
    <name evidence="1" type="ORF">EDC91_10765</name>
</gene>
<dbReference type="SUPFAM" id="SSF64288">
    <property type="entry name" value="Chorismate lyase-like"/>
    <property type="match status" value="1"/>
</dbReference>
<keyword evidence="2" id="KW-1185">Reference proteome</keyword>
<organism evidence="1 2">
    <name type="scientific">Shewanella fodinae</name>
    <dbReference type="NCBI Taxonomy" id="552357"/>
    <lineage>
        <taxon>Bacteria</taxon>
        <taxon>Pseudomonadati</taxon>
        <taxon>Pseudomonadota</taxon>
        <taxon>Gammaproteobacteria</taxon>
        <taxon>Alteromonadales</taxon>
        <taxon>Shewanellaceae</taxon>
        <taxon>Shewanella</taxon>
    </lineage>
</organism>
<comment type="caution">
    <text evidence="1">The sequence shown here is derived from an EMBL/GenBank/DDBJ whole genome shotgun (WGS) entry which is preliminary data.</text>
</comment>
<evidence type="ECO:0000313" key="2">
    <source>
        <dbReference type="Proteomes" id="UP000294832"/>
    </source>
</evidence>
<accession>A0A4R2FC74</accession>
<dbReference type="AlphaFoldDB" id="A0A4R2FC74"/>
<proteinExistence type="predicted"/>
<dbReference type="InterPro" id="IPR028978">
    <property type="entry name" value="Chorismate_lyase_/UTRA_dom_sf"/>
</dbReference>
<protein>
    <recommendedName>
        <fullName evidence="3">Chorismate lyase</fullName>
    </recommendedName>
</protein>
<evidence type="ECO:0008006" key="3">
    <source>
        <dbReference type="Google" id="ProtNLM"/>
    </source>
</evidence>